<dbReference type="CDD" id="cd14308">
    <property type="entry name" value="UBA_Mud1_like"/>
    <property type="match status" value="1"/>
</dbReference>
<dbReference type="Gene3D" id="1.10.8.10">
    <property type="entry name" value="DNA helicase RuvA subunit, C-terminal domain"/>
    <property type="match status" value="1"/>
</dbReference>
<feature type="domain" description="UBA" evidence="2">
    <location>
        <begin position="393"/>
        <end position="432"/>
    </location>
</feature>
<gene>
    <name evidence="3" type="ORF">AA0114_g10994</name>
</gene>
<feature type="compositionally biased region" description="Polar residues" evidence="1">
    <location>
        <begin position="27"/>
        <end position="45"/>
    </location>
</feature>
<dbReference type="EMBL" id="PDXA01000053">
    <property type="protein sequence ID" value="RYN40565.1"/>
    <property type="molecule type" value="Genomic_DNA"/>
</dbReference>
<feature type="region of interest" description="Disordered" evidence="1">
    <location>
        <begin position="435"/>
        <end position="459"/>
    </location>
</feature>
<proteinExistence type="predicted"/>
<feature type="compositionally biased region" description="Acidic residues" evidence="1">
    <location>
        <begin position="7"/>
        <end position="18"/>
    </location>
</feature>
<feature type="region of interest" description="Disordered" evidence="1">
    <location>
        <begin position="233"/>
        <end position="364"/>
    </location>
</feature>
<dbReference type="AlphaFoldDB" id="A0A4V1WLF9"/>
<protein>
    <recommendedName>
        <fullName evidence="2">UBA domain-containing protein</fullName>
    </recommendedName>
</protein>
<dbReference type="InterPro" id="IPR009060">
    <property type="entry name" value="UBA-like_sf"/>
</dbReference>
<feature type="region of interest" description="Disordered" evidence="1">
    <location>
        <begin position="1"/>
        <end position="129"/>
    </location>
</feature>
<dbReference type="SUPFAM" id="SSF46934">
    <property type="entry name" value="UBA-like"/>
    <property type="match status" value="1"/>
</dbReference>
<feature type="compositionally biased region" description="Low complexity" evidence="1">
    <location>
        <begin position="658"/>
        <end position="680"/>
    </location>
</feature>
<reference evidence="4" key="1">
    <citation type="journal article" date="2019" name="bioRxiv">
        <title>Genomics, evolutionary history and diagnostics of the Alternaria alternata species group including apple and Asian pear pathotypes.</title>
        <authorList>
            <person name="Armitage A.D."/>
            <person name="Cockerton H.M."/>
            <person name="Sreenivasaprasad S."/>
            <person name="Woodhall J.W."/>
            <person name="Lane C.R."/>
            <person name="Harrison R.J."/>
            <person name="Clarkson J.P."/>
        </authorList>
    </citation>
    <scope>NUCLEOTIDE SEQUENCE [LARGE SCALE GENOMIC DNA]</scope>
    <source>
        <strain evidence="4">FERA 1082</strain>
    </source>
</reference>
<sequence length="704" mass="77195">MPRIVQDSDEELDDDLEGDLVPPKQPDASTQPPSNETHGTGSTGRADTMNLYSELRTLMCNPESLKRAIEKAHREHLQSQPSQDEPQSSVSLPEHPTKKRKTAADPSPLKPSIDASSKKRGPITYGKAPKSIFGSSPAIIAPLDDKEGTSLANWMPDSTMRGYWMNHEPAMFSEHEPSSTVPNATMTQQHVLEVVNAPMMMGQEIDTEGRHWVPPPEPSIPWSDLMKFTPTEAADQTELSERDLPPLDLSLATPIRTTQGGYEYSASQRSRRGSSVRLKNSPLKNEVPHTDSNITSALDLPSTASPRTQKSSYGEAKETPRRSKSQLVPKDQPDDDLAAIGLPKEQYKPRPSRSRSLKVEEEEPIDYSVRPEKVKKVSRRRQTTAAVDASNIKTPEKVRQICDMGFTPTTTSGALKRNNGDVIQTIDWLVTNNVGHDELAPPSPPKNKPVTNKSEEKPAMDSEAIQDIMRDLNEYRRDDTQDAVQDTVHVAVANGTTMHTETADDIARPTVTELRSPTKVQVVIPKKSPVATSKQPASSATTLKKKAKRRKTMSDQPESEQATADDTVPEAIPAKKTRGRPKKTAPTVPPQEPNLEPMEQTTEMEQHEEAVQTTEPEALPKIAQQSSGAASKERKQSNSADTPETMTANDPILPSKPSPAATSATPEPKTKPTTASPATTGKVPYRVGLSKRARIAPLLRIVKK</sequence>
<organism evidence="3 4">
    <name type="scientific">Alternaria tenuissima</name>
    <dbReference type="NCBI Taxonomy" id="119927"/>
    <lineage>
        <taxon>Eukaryota</taxon>
        <taxon>Fungi</taxon>
        <taxon>Dikarya</taxon>
        <taxon>Ascomycota</taxon>
        <taxon>Pezizomycotina</taxon>
        <taxon>Dothideomycetes</taxon>
        <taxon>Pleosporomycetidae</taxon>
        <taxon>Pleosporales</taxon>
        <taxon>Pleosporineae</taxon>
        <taxon>Pleosporaceae</taxon>
        <taxon>Alternaria</taxon>
        <taxon>Alternaria sect. Alternaria</taxon>
        <taxon>Alternaria alternata complex</taxon>
    </lineage>
</organism>
<name>A0A4V1WLF9_9PLEO</name>
<evidence type="ECO:0000256" key="1">
    <source>
        <dbReference type="SAM" id="MobiDB-lite"/>
    </source>
</evidence>
<feature type="compositionally biased region" description="Polar residues" evidence="1">
    <location>
        <begin position="637"/>
        <end position="648"/>
    </location>
</feature>
<accession>A0A4V1WLF9</accession>
<feature type="compositionally biased region" description="Polar residues" evidence="1">
    <location>
        <begin position="554"/>
        <end position="564"/>
    </location>
</feature>
<feature type="compositionally biased region" description="Polar residues" evidence="1">
    <location>
        <begin position="290"/>
        <end position="312"/>
    </location>
</feature>
<comment type="caution">
    <text evidence="3">The sequence shown here is derived from an EMBL/GenBank/DDBJ whole genome shotgun (WGS) entry which is preliminary data.</text>
</comment>
<feature type="compositionally biased region" description="Basic and acidic residues" evidence="1">
    <location>
        <begin position="64"/>
        <end position="77"/>
    </location>
</feature>
<dbReference type="PROSITE" id="PS50030">
    <property type="entry name" value="UBA"/>
    <property type="match status" value="1"/>
</dbReference>
<evidence type="ECO:0000313" key="3">
    <source>
        <dbReference type="EMBL" id="RYN40565.1"/>
    </source>
</evidence>
<evidence type="ECO:0000313" key="4">
    <source>
        <dbReference type="Proteomes" id="UP000292402"/>
    </source>
</evidence>
<feature type="compositionally biased region" description="Polar residues" evidence="1">
    <location>
        <begin position="255"/>
        <end position="268"/>
    </location>
</feature>
<evidence type="ECO:0000259" key="2">
    <source>
        <dbReference type="PROSITE" id="PS50030"/>
    </source>
</evidence>
<dbReference type="InterPro" id="IPR015940">
    <property type="entry name" value="UBA"/>
</dbReference>
<feature type="region of interest" description="Disordered" evidence="1">
    <location>
        <begin position="524"/>
        <end position="687"/>
    </location>
</feature>
<dbReference type="Proteomes" id="UP000292402">
    <property type="component" value="Unassembled WGS sequence"/>
</dbReference>
<feature type="compositionally biased region" description="Low complexity" evidence="1">
    <location>
        <begin position="78"/>
        <end position="91"/>
    </location>
</feature>